<organism evidence="1 2">
    <name type="scientific">Rhodococcus phage Finch</name>
    <dbReference type="NCBI Taxonomy" id="2094144"/>
    <lineage>
        <taxon>Viruses</taxon>
        <taxon>Duplodnaviria</taxon>
        <taxon>Heunggongvirae</taxon>
        <taxon>Uroviricota</taxon>
        <taxon>Caudoviricetes</taxon>
        <taxon>Finchvirus</taxon>
        <taxon>Finchvirus finch</taxon>
    </lineage>
</organism>
<protein>
    <submittedName>
        <fullName evidence="1">Uncharacterized protein</fullName>
    </submittedName>
</protein>
<evidence type="ECO:0000313" key="1">
    <source>
        <dbReference type="EMBL" id="AVO24958.1"/>
    </source>
</evidence>
<sequence length="187" mass="20829">MFTSKHAGKTREVNSAHAQLLAHMEGDRWYDGTVASIDARLASVTRTLAAVDKVAAEGGDLLKEAEDLRAERVRLSDMRYELLNPLANKSLPSRRASGPLSDWGKRFIATEVRQFLLANGDAIDDREELDVRANDHAEIKTMQLPVLEAQNVIAHFRQAVARQVKPKREAARQPEVDLSFPADALFD</sequence>
<dbReference type="GeneID" id="64766262"/>
<name>A0A2P1JXA6_9CAUD</name>
<dbReference type="RefSeq" id="YP_010059031.1">
    <property type="nucleotide sequence ID" value="NC_054724.1"/>
</dbReference>
<dbReference type="Proteomes" id="UP000241290">
    <property type="component" value="Genome"/>
</dbReference>
<evidence type="ECO:0000313" key="2">
    <source>
        <dbReference type="Proteomes" id="UP000241290"/>
    </source>
</evidence>
<accession>A0A2P1JXA6</accession>
<dbReference type="KEGG" id="vg:64766262"/>
<reference evidence="2" key="1">
    <citation type="submission" date="2018-02" db="EMBL/GenBank/DDBJ databases">
        <authorList>
            <person name="Cohen D.B."/>
            <person name="Kent A.D."/>
        </authorList>
    </citation>
    <scope>NUCLEOTIDE SEQUENCE [LARGE SCALE GENOMIC DNA]</scope>
</reference>
<gene>
    <name evidence="1" type="primary">9</name>
    <name evidence="1" type="ORF">SEA_FINCH_9</name>
</gene>
<proteinExistence type="predicted"/>
<dbReference type="EMBL" id="MG962366">
    <property type="protein sequence ID" value="AVO24958.1"/>
    <property type="molecule type" value="Genomic_DNA"/>
</dbReference>
<keyword evidence="2" id="KW-1185">Reference proteome</keyword>